<dbReference type="eggNOG" id="ENOG5033Y4Q">
    <property type="taxonomic scope" value="Bacteria"/>
</dbReference>
<feature type="transmembrane region" description="Helical" evidence="1">
    <location>
        <begin position="33"/>
        <end position="51"/>
    </location>
</feature>
<organism evidence="2 3">
    <name type="scientific">Pseudofrankia inefficax (strain DSM 45817 / CECT 9037 / DDB 130130 / EuI1c)</name>
    <name type="common">Frankia inefficax</name>
    <dbReference type="NCBI Taxonomy" id="298654"/>
    <lineage>
        <taxon>Bacteria</taxon>
        <taxon>Bacillati</taxon>
        <taxon>Actinomycetota</taxon>
        <taxon>Actinomycetes</taxon>
        <taxon>Frankiales</taxon>
        <taxon>Frankiaceae</taxon>
        <taxon>Pseudofrankia</taxon>
    </lineage>
</organism>
<keyword evidence="3" id="KW-1185">Reference proteome</keyword>
<keyword evidence="1" id="KW-0812">Transmembrane</keyword>
<feature type="transmembrane region" description="Helical" evidence="1">
    <location>
        <begin position="122"/>
        <end position="142"/>
    </location>
</feature>
<name>E3IZ86_PSEI1</name>
<accession>E3IZ86</accession>
<evidence type="ECO:0000313" key="3">
    <source>
        <dbReference type="Proteomes" id="UP000002484"/>
    </source>
</evidence>
<keyword evidence="1" id="KW-0472">Membrane</keyword>
<dbReference type="HOGENOM" id="CLU_1793639_0_0_11"/>
<dbReference type="InParanoid" id="E3IZ86"/>
<dbReference type="KEGG" id="fri:FraEuI1c_3504"/>
<dbReference type="Proteomes" id="UP000002484">
    <property type="component" value="Chromosome"/>
</dbReference>
<keyword evidence="1" id="KW-1133">Transmembrane helix</keyword>
<feature type="transmembrane region" description="Helical" evidence="1">
    <location>
        <begin position="96"/>
        <end position="116"/>
    </location>
</feature>
<dbReference type="RefSeq" id="WP_013424631.1">
    <property type="nucleotide sequence ID" value="NC_014666.1"/>
</dbReference>
<protein>
    <submittedName>
        <fullName evidence="2">Uncharacterized protein</fullName>
    </submittedName>
</protein>
<proteinExistence type="predicted"/>
<dbReference type="AlphaFoldDB" id="E3IZ86"/>
<reference evidence="2 3" key="1">
    <citation type="submission" date="2010-10" db="EMBL/GenBank/DDBJ databases">
        <title>Complete sequence of Frankia sp. EuI1c.</title>
        <authorList>
            <consortium name="US DOE Joint Genome Institute"/>
            <person name="Lucas S."/>
            <person name="Copeland A."/>
            <person name="Lapidus A."/>
            <person name="Cheng J.-F."/>
            <person name="Bruce D."/>
            <person name="Goodwin L."/>
            <person name="Pitluck S."/>
            <person name="Chertkov O."/>
            <person name="Detter J.C."/>
            <person name="Han C."/>
            <person name="Tapia R."/>
            <person name="Land M."/>
            <person name="Hauser L."/>
            <person name="Jeffries C."/>
            <person name="Kyrpides N."/>
            <person name="Ivanova N."/>
            <person name="Mikhailova N."/>
            <person name="Beauchemin N."/>
            <person name="Sen A."/>
            <person name="Sur S.A."/>
            <person name="Gtari M."/>
            <person name="Wall L."/>
            <person name="Tisa L."/>
            <person name="Woyke T."/>
        </authorList>
    </citation>
    <scope>NUCLEOTIDE SEQUENCE [LARGE SCALE GENOMIC DNA]</scope>
    <source>
        <strain evidence="3">DSM 45817 / CECT 9037 / EuI1c</strain>
    </source>
</reference>
<dbReference type="EMBL" id="CP002299">
    <property type="protein sequence ID" value="ADP81513.1"/>
    <property type="molecule type" value="Genomic_DNA"/>
</dbReference>
<gene>
    <name evidence="2" type="ordered locus">FraEuI1c_3504</name>
</gene>
<sequence>MTSKLDYMESSLYIWRMVNEARQDNVTRDARRAILIDGVPVSLFGMIALALGSSPDQTTAEKAWWLGVTGAFTLSVVWVLVRAFRRADEYQRKIQLESMAIAFAAVLVGLQVAVLLDAADIVGLRALSEVIVIGGVGLWLVVADLRTRLHR</sequence>
<evidence type="ECO:0000313" key="2">
    <source>
        <dbReference type="EMBL" id="ADP81513.1"/>
    </source>
</evidence>
<evidence type="ECO:0000256" key="1">
    <source>
        <dbReference type="SAM" id="Phobius"/>
    </source>
</evidence>
<feature type="transmembrane region" description="Helical" evidence="1">
    <location>
        <begin position="63"/>
        <end position="84"/>
    </location>
</feature>